<organism evidence="1 2">
    <name type="scientific">Desulfurococcus amylolyticus (strain DSM 18924 / JCM 16383 / VKM B-2413 / 1221n)</name>
    <name type="common">Desulfurococcus kamchatkensis</name>
    <dbReference type="NCBI Taxonomy" id="490899"/>
    <lineage>
        <taxon>Archaea</taxon>
        <taxon>Thermoproteota</taxon>
        <taxon>Thermoprotei</taxon>
        <taxon>Desulfurococcales</taxon>
        <taxon>Desulfurococcaceae</taxon>
        <taxon>Desulfurococcus</taxon>
    </lineage>
</organism>
<dbReference type="EMBL" id="CP001140">
    <property type="protein sequence ID" value="ACL10903.1"/>
    <property type="molecule type" value="Genomic_DNA"/>
</dbReference>
<dbReference type="Proteomes" id="UP000006903">
    <property type="component" value="Chromosome"/>
</dbReference>
<protein>
    <submittedName>
        <fullName evidence="1">Hydrogenase maturation protease</fullName>
    </submittedName>
</protein>
<dbReference type="eggNOG" id="arCOG04429">
    <property type="taxonomic scope" value="Archaea"/>
</dbReference>
<sequence length="174" mass="18872">MHQSSPRPETADPQGFFTLLKHILSGKVLVAGVGSPLRMDDQAGLVFCDKLVGRGIACIKCEYGLENCISEILNAEVEKLVIVDAVIYRGARPGEIVIASEDSLAEKYSLATTHTIPFGLLSRMLHDAGIKEVYVVGVVPLNLDYGVEISSEVAESVEKLVNAFSMILLERGKR</sequence>
<dbReference type="KEGG" id="dka:DKAM_0577"/>
<dbReference type="GO" id="GO:0016485">
    <property type="term" value="P:protein processing"/>
    <property type="evidence" value="ECO:0007669"/>
    <property type="project" value="TreeGrafter"/>
</dbReference>
<dbReference type="RefSeq" id="WP_012608244.1">
    <property type="nucleotide sequence ID" value="NC_011766.1"/>
</dbReference>
<evidence type="ECO:0000313" key="1">
    <source>
        <dbReference type="EMBL" id="ACL10903.1"/>
    </source>
</evidence>
<dbReference type="PANTHER" id="PTHR30302">
    <property type="entry name" value="HYDROGENASE 1 MATURATION PROTEASE"/>
    <property type="match status" value="1"/>
</dbReference>
<keyword evidence="1" id="KW-0645">Protease</keyword>
<dbReference type="PANTHER" id="PTHR30302:SF7">
    <property type="entry name" value="F420-NONREDUCING HYDROGENASE II"/>
    <property type="match status" value="1"/>
</dbReference>
<dbReference type="InterPro" id="IPR023430">
    <property type="entry name" value="Pept_HybD-like_dom_sf"/>
</dbReference>
<dbReference type="InterPro" id="IPR000671">
    <property type="entry name" value="Peptidase_A31"/>
</dbReference>
<dbReference type="HOGENOM" id="CLU_099037_4_1_2"/>
<reference evidence="1 2" key="1">
    <citation type="journal article" date="2009" name="J. Bacteriol.">
        <title>Complete genome sequence of the anaerobic, protein-degrading hyperthermophilic crenarchaeon Desulfurococcus kamchatkensis.</title>
        <authorList>
            <person name="Ravin N.V."/>
            <person name="Mardanov A.V."/>
            <person name="Beletsky A.V."/>
            <person name="Kublanov I.V."/>
            <person name="Kolganova T.V."/>
            <person name="Lebedinsky A.V."/>
            <person name="Chernyh N.A."/>
            <person name="Bonch-Osmolovskaya E.A."/>
            <person name="Skryabin K.G."/>
        </authorList>
    </citation>
    <scope>NUCLEOTIDE SEQUENCE [LARGE SCALE GENOMIC DNA]</scope>
    <source>
        <strain evidence="2">DSM 18924 / JCM 16383 / VKM B-2413 / 1221n</strain>
    </source>
</reference>
<dbReference type="GO" id="GO:0008047">
    <property type="term" value="F:enzyme activator activity"/>
    <property type="evidence" value="ECO:0007669"/>
    <property type="project" value="InterPro"/>
</dbReference>
<proteinExistence type="predicted"/>
<dbReference type="NCBIfam" id="TIGR00072">
    <property type="entry name" value="hydrog_prot"/>
    <property type="match status" value="1"/>
</dbReference>
<dbReference type="Pfam" id="PF01750">
    <property type="entry name" value="HycI"/>
    <property type="match status" value="1"/>
</dbReference>
<gene>
    <name evidence="1" type="ordered locus">DKAM_0577</name>
</gene>
<dbReference type="PRINTS" id="PR00446">
    <property type="entry name" value="HYDRGNUPTAKE"/>
</dbReference>
<keyword evidence="1" id="KW-0378">Hydrolase</keyword>
<name>B8D472_DESA1</name>
<dbReference type="AlphaFoldDB" id="B8D472"/>
<dbReference type="GeneID" id="7170785"/>
<dbReference type="Gene3D" id="3.40.50.1450">
    <property type="entry name" value="HybD-like"/>
    <property type="match status" value="1"/>
</dbReference>
<dbReference type="STRING" id="490899.DKAM_0577"/>
<dbReference type="SUPFAM" id="SSF53163">
    <property type="entry name" value="HybD-like"/>
    <property type="match status" value="1"/>
</dbReference>
<accession>B8D472</accession>
<dbReference type="GO" id="GO:0004175">
    <property type="term" value="F:endopeptidase activity"/>
    <property type="evidence" value="ECO:0007669"/>
    <property type="project" value="TreeGrafter"/>
</dbReference>
<evidence type="ECO:0000313" key="2">
    <source>
        <dbReference type="Proteomes" id="UP000006903"/>
    </source>
</evidence>